<dbReference type="Pfam" id="PF12796">
    <property type="entry name" value="Ank_2"/>
    <property type="match status" value="1"/>
</dbReference>
<accession>A0A022W070</accession>
<dbReference type="InterPro" id="IPR002110">
    <property type="entry name" value="Ankyrin_rpt"/>
</dbReference>
<evidence type="ECO:0000259" key="2">
    <source>
        <dbReference type="Pfam" id="PF06985"/>
    </source>
</evidence>
<dbReference type="SUPFAM" id="SSF48403">
    <property type="entry name" value="Ankyrin repeat"/>
    <property type="match status" value="1"/>
</dbReference>
<dbReference type="Proteomes" id="UP000023758">
    <property type="component" value="Unassembled WGS sequence"/>
</dbReference>
<dbReference type="Gene3D" id="1.25.40.20">
    <property type="entry name" value="Ankyrin repeat-containing domain"/>
    <property type="match status" value="1"/>
</dbReference>
<dbReference type="EMBL" id="KK207864">
    <property type="protein sequence ID" value="EZF51766.1"/>
    <property type="molecule type" value="Genomic_DNA"/>
</dbReference>
<dbReference type="InterPro" id="IPR010730">
    <property type="entry name" value="HET"/>
</dbReference>
<feature type="domain" description="Heterokaryon incompatibility" evidence="2">
    <location>
        <begin position="231"/>
        <end position="342"/>
    </location>
</feature>
<evidence type="ECO:0000256" key="1">
    <source>
        <dbReference type="PROSITE-ProRule" id="PRU00023"/>
    </source>
</evidence>
<dbReference type="OrthoDB" id="2157530at2759"/>
<dbReference type="SMART" id="SM00248">
    <property type="entry name" value="ANK"/>
    <property type="match status" value="2"/>
</dbReference>
<dbReference type="InterPro" id="IPR036770">
    <property type="entry name" value="Ankyrin_rpt-contain_sf"/>
</dbReference>
<organism evidence="3">
    <name type="scientific">Trichophyton rubrum CBS 288.86</name>
    <dbReference type="NCBI Taxonomy" id="1215330"/>
    <lineage>
        <taxon>Eukaryota</taxon>
        <taxon>Fungi</taxon>
        <taxon>Dikarya</taxon>
        <taxon>Ascomycota</taxon>
        <taxon>Pezizomycotina</taxon>
        <taxon>Eurotiomycetes</taxon>
        <taxon>Eurotiomycetidae</taxon>
        <taxon>Onygenales</taxon>
        <taxon>Arthrodermataceae</taxon>
        <taxon>Trichophyton</taxon>
    </lineage>
</organism>
<dbReference type="InterPro" id="IPR052895">
    <property type="entry name" value="HetReg/Transcr_Mod"/>
</dbReference>
<dbReference type="PANTHER" id="PTHR24148">
    <property type="entry name" value="ANKYRIN REPEAT DOMAIN-CONTAINING PROTEIN 39 HOMOLOG-RELATED"/>
    <property type="match status" value="1"/>
</dbReference>
<proteinExistence type="predicted"/>
<feature type="repeat" description="ANK" evidence="1">
    <location>
        <begin position="123"/>
        <end position="155"/>
    </location>
</feature>
<dbReference type="PROSITE" id="PS50088">
    <property type="entry name" value="ANK_REPEAT"/>
    <property type="match status" value="2"/>
</dbReference>
<name>A0A022W070_TRIRU</name>
<dbReference type="PROSITE" id="PS50297">
    <property type="entry name" value="ANK_REP_REGION"/>
    <property type="match status" value="2"/>
</dbReference>
<dbReference type="Pfam" id="PF06985">
    <property type="entry name" value="HET"/>
    <property type="match status" value="1"/>
</dbReference>
<dbReference type="HOGENOM" id="CLU_004184_7_0_1"/>
<feature type="repeat" description="ANK" evidence="1">
    <location>
        <begin position="156"/>
        <end position="188"/>
    </location>
</feature>
<dbReference type="Pfam" id="PF26639">
    <property type="entry name" value="Het-6_barrel"/>
    <property type="match status" value="1"/>
</dbReference>
<protein>
    <recommendedName>
        <fullName evidence="2">Heterokaryon incompatibility domain-containing protein</fullName>
    </recommendedName>
</protein>
<sequence length="847" mass="94993">MLRAEQYQYQPLPTRTSIRLLRISSRDKFNQLECTLKTVDLDAAPSFHAISYTWGNPHARARDGHRFTQHYNALAAEYLFPSAGVPVKCDGKRLLVSRNLYDALRDVPQDAWKTFINRRNESKGWTRLHTHSINGDARRVRSLIASGAELNTRDREGMTALVWAVRLRRGEVVRLLVEAGARLDIPDYERKTALDYAREIADEEILSYLTAETALDGRQQAEEQQDGGPEVWLWVDQVCINQADSEERSSQVDLMHRIYQEAAFTLLWLGREDGYTKRAAHLIPRFARAGNQFIESTIIPYTQNSQEHHTNEGIPYVSEGEWDALAALFQRQYFRRLWIVQEIILSGIVVAYCGGVEIPWRLFCITAEMLHYRQLKLGTELSAKYVPLGEGGRGIEQPVVQLLQWQDRFVSNPSADKPRAVSLENLVFDTWHFLATDPRDKIYGVYGLLNKKALADGQSNDTEKPVWQADYTKPVEQVYAEATKQIILDAGELRILSAVLDHSWRKIESLPSWTPDYSVTWTNMMSAYSNAAGNLPVPSPLIEESDHWGTLTIQGLPIDTVLAIGNTTSGPGDLKRFFDQSWLELTLLIPSSYHQTGHQRSEVLWRTLCANKGPDGRQPAPQSFSSEFSEMLGTMLVREAWVEECNAAANPELNLAPSLGHGIGRVLDMFSDPPLAGLSKADLEQEFNEPSRNLSSQDTQKLVYTLLKAHVLALTEPDGTCCIPSINVLLDLEEKLAAKSEDPSVGLLERLRQGGTLVRTLQRTVGRRRLFATKNRYLGLGPAGMEADDEVWVVPGAGAAFVLRKLVDEAGGGSSKYKFIGESYIHGVMDGEAAAGKEDDMKRVSLV</sequence>
<reference evidence="3" key="1">
    <citation type="submission" date="2014-02" db="EMBL/GenBank/DDBJ databases">
        <title>The Genome Sequence of Trichophyton rubrum (morphotype fischeri) CBS 288.86.</title>
        <authorList>
            <consortium name="The Broad Institute Genomics Platform"/>
            <person name="Cuomo C.A."/>
            <person name="White T.C."/>
            <person name="Graser Y."/>
            <person name="Martinez-Rossi N."/>
            <person name="Heitman J."/>
            <person name="Young S.K."/>
            <person name="Zeng Q."/>
            <person name="Gargeya S."/>
            <person name="Abouelleil A."/>
            <person name="Alvarado L."/>
            <person name="Chapman S.B."/>
            <person name="Gainer-Dewar J."/>
            <person name="Goldberg J."/>
            <person name="Griggs A."/>
            <person name="Gujja S."/>
            <person name="Hansen M."/>
            <person name="Howarth C."/>
            <person name="Imamovic A."/>
            <person name="Larimer J."/>
            <person name="Martinez D."/>
            <person name="Murphy C."/>
            <person name="Pearson M.D."/>
            <person name="Persinoti G."/>
            <person name="Poon T."/>
            <person name="Priest M."/>
            <person name="Roberts A.D."/>
            <person name="Saif S."/>
            <person name="Shea T.D."/>
            <person name="Sykes S.N."/>
            <person name="Wortman J."/>
            <person name="Nusbaum C."/>
            <person name="Birren B."/>
        </authorList>
    </citation>
    <scope>NUCLEOTIDE SEQUENCE [LARGE SCALE GENOMIC DNA]</scope>
    <source>
        <strain evidence="3">CBS 288.86</strain>
    </source>
</reference>
<keyword evidence="1" id="KW-0040">ANK repeat</keyword>
<gene>
    <name evidence="3" type="ORF">H103_05006</name>
</gene>
<dbReference type="AlphaFoldDB" id="A0A022W070"/>
<dbReference type="PANTHER" id="PTHR24148:SF64">
    <property type="entry name" value="HETEROKARYON INCOMPATIBILITY DOMAIN-CONTAINING PROTEIN"/>
    <property type="match status" value="1"/>
</dbReference>
<evidence type="ECO:0000313" key="3">
    <source>
        <dbReference type="EMBL" id="EZF51766.1"/>
    </source>
</evidence>